<dbReference type="InterPro" id="IPR050330">
    <property type="entry name" value="Bact_OuterMem_StrucFunc"/>
</dbReference>
<dbReference type="PROSITE" id="PS51123">
    <property type="entry name" value="OMPA_2"/>
    <property type="match status" value="1"/>
</dbReference>
<dbReference type="PANTHER" id="PTHR30329">
    <property type="entry name" value="STATOR ELEMENT OF FLAGELLAR MOTOR COMPLEX"/>
    <property type="match status" value="1"/>
</dbReference>
<dbReference type="SUPFAM" id="SSF103088">
    <property type="entry name" value="OmpA-like"/>
    <property type="match status" value="1"/>
</dbReference>
<sequence length="330" mass="36077">MAVSNDPVIIRKRPRGGKHAAHGGAWKVAFADFTLAMMALFMVLWIIQVADQKEREMVVQYINGDLFAAGEMNPFDISNSPSLIDLQGNMQVQPGAIPTHHAGTDRAGASMHVRVPEGEKQTKAGLGPELNSLVPGEFATQAQLELLAREINQVIEAAQMGSNVALQILPQGIRILIHDSEHQAMFKLGQAQMQPYFEDLLMALAPLLGQVKNGLTVSGHTDALPYVGRSYTNWELSADRALIARQTLEYSGVHPNQLLQVTGMAARVPLIPEDPYHAKNRRIEIMVLTQDAAGKLSRLLTGEMLPQAREAAEMNQPKARYPGAASVLER</sequence>
<evidence type="ECO:0000256" key="2">
    <source>
        <dbReference type="ARBA" id="ARBA00008914"/>
    </source>
</evidence>
<evidence type="ECO:0000256" key="4">
    <source>
        <dbReference type="ARBA" id="ARBA00022692"/>
    </source>
</evidence>
<evidence type="ECO:0000256" key="8">
    <source>
        <dbReference type="SAM" id="MobiDB-lite"/>
    </source>
</evidence>
<dbReference type="InterPro" id="IPR006665">
    <property type="entry name" value="OmpA-like"/>
</dbReference>
<dbReference type="Pfam" id="PF13677">
    <property type="entry name" value="MotB_plug"/>
    <property type="match status" value="1"/>
</dbReference>
<evidence type="ECO:0000259" key="10">
    <source>
        <dbReference type="PROSITE" id="PS51123"/>
    </source>
</evidence>
<evidence type="ECO:0000256" key="9">
    <source>
        <dbReference type="SAM" id="Phobius"/>
    </source>
</evidence>
<keyword evidence="3" id="KW-1003">Cell membrane</keyword>
<dbReference type="EMBL" id="JAKIKT010000006">
    <property type="protein sequence ID" value="MCL2915030.1"/>
    <property type="molecule type" value="Genomic_DNA"/>
</dbReference>
<evidence type="ECO:0000256" key="7">
    <source>
        <dbReference type="PROSITE-ProRule" id="PRU00473"/>
    </source>
</evidence>
<dbReference type="RefSeq" id="WP_249249652.1">
    <property type="nucleotide sequence ID" value="NZ_JAKIKT010000006.1"/>
</dbReference>
<dbReference type="PANTHER" id="PTHR30329:SF21">
    <property type="entry name" value="LIPOPROTEIN YIAD-RELATED"/>
    <property type="match status" value="1"/>
</dbReference>
<evidence type="ECO:0000256" key="1">
    <source>
        <dbReference type="ARBA" id="ARBA00004162"/>
    </source>
</evidence>
<evidence type="ECO:0000256" key="6">
    <source>
        <dbReference type="ARBA" id="ARBA00023136"/>
    </source>
</evidence>
<evidence type="ECO:0000313" key="11">
    <source>
        <dbReference type="EMBL" id="MCL2915030.1"/>
    </source>
</evidence>
<keyword evidence="6 7" id="KW-0472">Membrane</keyword>
<evidence type="ECO:0000313" key="12">
    <source>
        <dbReference type="Proteomes" id="UP001202831"/>
    </source>
</evidence>
<dbReference type="Pfam" id="PF00691">
    <property type="entry name" value="OmpA"/>
    <property type="match status" value="1"/>
</dbReference>
<feature type="region of interest" description="Disordered" evidence="8">
    <location>
        <begin position="311"/>
        <end position="330"/>
    </location>
</feature>
<dbReference type="Proteomes" id="UP001202831">
    <property type="component" value="Unassembled WGS sequence"/>
</dbReference>
<comment type="caution">
    <text evidence="11">The sequence shown here is derived from an EMBL/GenBank/DDBJ whole genome shotgun (WGS) entry which is preliminary data.</text>
</comment>
<proteinExistence type="inferred from homology"/>
<protein>
    <submittedName>
        <fullName evidence="11">OmpA family protein</fullName>
    </submittedName>
</protein>
<comment type="similarity">
    <text evidence="2">Belongs to the MotB family.</text>
</comment>
<name>A0ABT0N9I1_9GAMM</name>
<gene>
    <name evidence="11" type="ORF">L2725_14815</name>
</gene>
<dbReference type="InterPro" id="IPR036737">
    <property type="entry name" value="OmpA-like_sf"/>
</dbReference>
<dbReference type="Gene3D" id="3.30.1330.60">
    <property type="entry name" value="OmpA-like domain"/>
    <property type="match status" value="1"/>
</dbReference>
<organism evidence="11 12">
    <name type="scientific">Shewanella corallii</name>
    <dbReference type="NCBI Taxonomy" id="560080"/>
    <lineage>
        <taxon>Bacteria</taxon>
        <taxon>Pseudomonadati</taxon>
        <taxon>Pseudomonadota</taxon>
        <taxon>Gammaproteobacteria</taxon>
        <taxon>Alteromonadales</taxon>
        <taxon>Shewanellaceae</taxon>
        <taxon>Shewanella</taxon>
    </lineage>
</organism>
<comment type="subcellular location">
    <subcellularLocation>
        <location evidence="1">Cell membrane</location>
        <topology evidence="1">Single-pass membrane protein</topology>
    </subcellularLocation>
</comment>
<evidence type="ECO:0000256" key="3">
    <source>
        <dbReference type="ARBA" id="ARBA00022475"/>
    </source>
</evidence>
<accession>A0ABT0N9I1</accession>
<feature type="domain" description="OmpA-like" evidence="10">
    <location>
        <begin position="173"/>
        <end position="291"/>
    </location>
</feature>
<evidence type="ECO:0000256" key="5">
    <source>
        <dbReference type="ARBA" id="ARBA00022989"/>
    </source>
</evidence>
<feature type="transmembrane region" description="Helical" evidence="9">
    <location>
        <begin position="28"/>
        <end position="47"/>
    </location>
</feature>
<keyword evidence="5 9" id="KW-1133">Transmembrane helix</keyword>
<keyword evidence="4 9" id="KW-0812">Transmembrane</keyword>
<dbReference type="CDD" id="cd07185">
    <property type="entry name" value="OmpA_C-like"/>
    <property type="match status" value="1"/>
</dbReference>
<reference evidence="11 12" key="1">
    <citation type="submission" date="2022-01" db="EMBL/GenBank/DDBJ databases">
        <title>Whole genome-based taxonomy of the Shewanellaceae.</title>
        <authorList>
            <person name="Martin-Rodriguez A.J."/>
        </authorList>
    </citation>
    <scope>NUCLEOTIDE SEQUENCE [LARGE SCALE GENOMIC DNA]</scope>
    <source>
        <strain evidence="11 12">DSM 21332</strain>
    </source>
</reference>
<keyword evidence="12" id="KW-1185">Reference proteome</keyword>
<dbReference type="InterPro" id="IPR025713">
    <property type="entry name" value="MotB-like_N_dom"/>
</dbReference>